<dbReference type="PANTHER" id="PTHR43048">
    <property type="entry name" value="METHYLMALONYL-COA EPIMERASE"/>
    <property type="match status" value="1"/>
</dbReference>
<dbReference type="InterPro" id="IPR051785">
    <property type="entry name" value="MMCE/EMCE_epimerase"/>
</dbReference>
<dbReference type="Gene3D" id="3.10.180.10">
    <property type="entry name" value="2,3-Dihydroxybiphenyl 1,2-Dioxygenase, domain 1"/>
    <property type="match status" value="1"/>
</dbReference>
<dbReference type="InterPro" id="IPR017515">
    <property type="entry name" value="MeMalonyl-CoA_epimerase"/>
</dbReference>
<dbReference type="NCBIfam" id="TIGR03081">
    <property type="entry name" value="metmalonyl_epim"/>
    <property type="match status" value="1"/>
</dbReference>
<dbReference type="PANTHER" id="PTHR43048:SF3">
    <property type="entry name" value="METHYLMALONYL-COA EPIMERASE, MITOCHONDRIAL"/>
    <property type="match status" value="1"/>
</dbReference>
<dbReference type="PROSITE" id="PS51819">
    <property type="entry name" value="VOC"/>
    <property type="match status" value="1"/>
</dbReference>
<name>A0A0A7GCQ2_GEOAI</name>
<feature type="domain" description="VOC" evidence="3">
    <location>
        <begin position="7"/>
        <end position="134"/>
    </location>
</feature>
<dbReference type="Proteomes" id="UP000030624">
    <property type="component" value="Chromosome"/>
</dbReference>
<accession>A0A0A7GCQ2</accession>
<sequence>MSFEIRKIDHIGIAVKSLDEAVELYKKLGFEVKEIEEVPEQKVRVAMLPAGESKIELLEATSPESAIAKHVEKRGEGIQHIAINVSNIEEAIENAKKNGLQVIDEKPRIGAGGKKVAFVHPKSTKGVLLEFVEG</sequence>
<evidence type="ECO:0000313" key="5">
    <source>
        <dbReference type="Proteomes" id="UP000030624"/>
    </source>
</evidence>
<dbReference type="InterPro" id="IPR037523">
    <property type="entry name" value="VOC_core"/>
</dbReference>
<dbReference type="GO" id="GO:0046491">
    <property type="term" value="P:L-methylmalonyl-CoA metabolic process"/>
    <property type="evidence" value="ECO:0007669"/>
    <property type="project" value="TreeGrafter"/>
</dbReference>
<dbReference type="KEGG" id="gac:GACE_0751"/>
<evidence type="ECO:0000256" key="1">
    <source>
        <dbReference type="ARBA" id="ARBA00009308"/>
    </source>
</evidence>
<dbReference type="EMBL" id="CP009552">
    <property type="protein sequence ID" value="AIY89800.1"/>
    <property type="molecule type" value="Genomic_DNA"/>
</dbReference>
<organism evidence="4 5">
    <name type="scientific">Geoglobus acetivorans</name>
    <dbReference type="NCBI Taxonomy" id="565033"/>
    <lineage>
        <taxon>Archaea</taxon>
        <taxon>Methanobacteriati</taxon>
        <taxon>Methanobacteriota</taxon>
        <taxon>Archaeoglobi</taxon>
        <taxon>Archaeoglobales</taxon>
        <taxon>Archaeoglobaceae</taxon>
        <taxon>Geoglobus</taxon>
    </lineage>
</organism>
<dbReference type="Pfam" id="PF13669">
    <property type="entry name" value="Glyoxalase_4"/>
    <property type="match status" value="1"/>
</dbReference>
<evidence type="ECO:0000256" key="2">
    <source>
        <dbReference type="ARBA" id="ARBA00022723"/>
    </source>
</evidence>
<keyword evidence="2" id="KW-0479">Metal-binding</keyword>
<proteinExistence type="inferred from homology"/>
<dbReference type="SUPFAM" id="SSF54593">
    <property type="entry name" value="Glyoxalase/Bleomycin resistance protein/Dihydroxybiphenyl dioxygenase"/>
    <property type="match status" value="1"/>
</dbReference>
<comment type="similarity">
    <text evidence="1">Belongs to the methylmalonyl-CoA epimerase family.</text>
</comment>
<dbReference type="GeneID" id="24797349"/>
<protein>
    <submittedName>
        <fullName evidence="4">Methylmalonyl-CoA epimerase</fullName>
    </submittedName>
</protein>
<dbReference type="HOGENOM" id="CLU_046006_5_2_2"/>
<gene>
    <name evidence="4" type="ORF">GACE_0751</name>
</gene>
<dbReference type="GO" id="GO:0004493">
    <property type="term" value="F:methylmalonyl-CoA epimerase activity"/>
    <property type="evidence" value="ECO:0007669"/>
    <property type="project" value="TreeGrafter"/>
</dbReference>
<dbReference type="eggNOG" id="arCOG02706">
    <property type="taxonomic scope" value="Archaea"/>
</dbReference>
<dbReference type="AlphaFoldDB" id="A0A0A7GCQ2"/>
<dbReference type="CDD" id="cd07249">
    <property type="entry name" value="MMCE"/>
    <property type="match status" value="1"/>
</dbReference>
<dbReference type="RefSeq" id="WP_048091294.1">
    <property type="nucleotide sequence ID" value="NZ_CP009552.1"/>
</dbReference>
<reference evidence="4 5" key="1">
    <citation type="journal article" date="2015" name="Appl. Environ. Microbiol.">
        <title>The Geoglobus acetivorans genome: Fe(III) reduction, acetate utilization, autotrophic growth, and degradation of aromatic compounds in a hyperthermophilic archaeon.</title>
        <authorList>
            <person name="Mardanov A.V."/>
            <person name="Slododkina G.B."/>
            <person name="Slobodkin A.I."/>
            <person name="Beletsky A.V."/>
            <person name="Gavrilov S.N."/>
            <person name="Kublanov I.V."/>
            <person name="Bonch-Osmolovskaya E.A."/>
            <person name="Skryabin K.G."/>
            <person name="Ravin N.V."/>
        </authorList>
    </citation>
    <scope>NUCLEOTIDE SEQUENCE [LARGE SCALE GENOMIC DNA]</scope>
    <source>
        <strain evidence="4 5">SBH6</strain>
    </source>
</reference>
<evidence type="ECO:0000313" key="4">
    <source>
        <dbReference type="EMBL" id="AIY89800.1"/>
    </source>
</evidence>
<dbReference type="STRING" id="565033.GACE_0751"/>
<dbReference type="InterPro" id="IPR029068">
    <property type="entry name" value="Glyas_Bleomycin-R_OHBP_Dase"/>
</dbReference>
<evidence type="ECO:0000259" key="3">
    <source>
        <dbReference type="PROSITE" id="PS51819"/>
    </source>
</evidence>
<dbReference type="GO" id="GO:0046872">
    <property type="term" value="F:metal ion binding"/>
    <property type="evidence" value="ECO:0007669"/>
    <property type="project" value="UniProtKB-KW"/>
</dbReference>